<keyword evidence="2" id="KW-1185">Reference proteome</keyword>
<dbReference type="InterPro" id="IPR045727">
    <property type="entry name" value="DUF6081"/>
</dbReference>
<dbReference type="GeneID" id="95353538"/>
<reference evidence="1" key="2">
    <citation type="submission" date="2020-09" db="EMBL/GenBank/DDBJ databases">
        <authorList>
            <person name="Sun Q."/>
            <person name="Ohkuma M."/>
        </authorList>
    </citation>
    <scope>NUCLEOTIDE SEQUENCE</scope>
    <source>
        <strain evidence="1">JCM 4646</strain>
    </source>
</reference>
<name>A0A919KSH3_9ACTN</name>
<sequence length="280" mass="29907">MTAQDTPAGAAGTERLIFEDDFTAGLDHEGPQARWQLRPGAGRPEGDGVVSSSPAGLVVTPTSTEPTTGLPAFALDGGPGHLRWVSFANRTSLGGTLGFDVPEKGRLTAELQLSAELFNTALHLYGDEVQDPDATLRCGMGAMVCVDLESGIVFDFALTNKVVWALYERLPRPGAAHGVFSYAVPVAERTPGQQHRFAISVDAGAGRTTWSVDGTEAFTVDRIGRRLADDTYLARSTEGPDEDVEPRQFSFGFGMFADPVWGQGVRLRVRRAAVRVSAAD</sequence>
<gene>
    <name evidence="1" type="ORF">GCM10018781_30970</name>
</gene>
<proteinExistence type="predicted"/>
<comment type="caution">
    <text evidence="1">The sequence shown here is derived from an EMBL/GenBank/DDBJ whole genome shotgun (WGS) entry which is preliminary data.</text>
</comment>
<organism evidence="1 2">
    <name type="scientific">Kitasatospora indigofera</name>
    <dbReference type="NCBI Taxonomy" id="67307"/>
    <lineage>
        <taxon>Bacteria</taxon>
        <taxon>Bacillati</taxon>
        <taxon>Actinomycetota</taxon>
        <taxon>Actinomycetes</taxon>
        <taxon>Kitasatosporales</taxon>
        <taxon>Streptomycetaceae</taxon>
        <taxon>Kitasatospora</taxon>
    </lineage>
</organism>
<evidence type="ECO:0000313" key="2">
    <source>
        <dbReference type="Proteomes" id="UP000617734"/>
    </source>
</evidence>
<dbReference type="Pfam" id="PF19559">
    <property type="entry name" value="DUF6081"/>
    <property type="match status" value="1"/>
</dbReference>
<protein>
    <submittedName>
        <fullName evidence="1">Uncharacterized protein</fullName>
    </submittedName>
</protein>
<dbReference type="EMBL" id="BNBO01000014">
    <property type="protein sequence ID" value="GHH70737.1"/>
    <property type="molecule type" value="Genomic_DNA"/>
</dbReference>
<dbReference type="RefSeq" id="WP_190211404.1">
    <property type="nucleotide sequence ID" value="NZ_BNBO01000014.1"/>
</dbReference>
<reference evidence="1" key="1">
    <citation type="journal article" date="2014" name="Int. J. Syst. Evol. Microbiol.">
        <title>Complete genome sequence of Corynebacterium casei LMG S-19264T (=DSM 44701T), isolated from a smear-ripened cheese.</title>
        <authorList>
            <consortium name="US DOE Joint Genome Institute (JGI-PGF)"/>
            <person name="Walter F."/>
            <person name="Albersmeier A."/>
            <person name="Kalinowski J."/>
            <person name="Ruckert C."/>
        </authorList>
    </citation>
    <scope>NUCLEOTIDE SEQUENCE</scope>
    <source>
        <strain evidence="1">JCM 4646</strain>
    </source>
</reference>
<evidence type="ECO:0000313" key="1">
    <source>
        <dbReference type="EMBL" id="GHH70737.1"/>
    </source>
</evidence>
<accession>A0A919KSH3</accession>
<dbReference type="AlphaFoldDB" id="A0A919KSH3"/>
<dbReference type="Proteomes" id="UP000617734">
    <property type="component" value="Unassembled WGS sequence"/>
</dbReference>